<protein>
    <submittedName>
        <fullName evidence="2">Uncharacterized protein</fullName>
    </submittedName>
</protein>
<dbReference type="AlphaFoldDB" id="A0A0U9HI71"/>
<gene>
    <name evidence="2" type="ORF">KFL_000540110</name>
</gene>
<dbReference type="EMBL" id="DF237003">
    <property type="protein sequence ID" value="GAQ80434.1"/>
    <property type="molecule type" value="Genomic_DNA"/>
</dbReference>
<organism evidence="2 3">
    <name type="scientific">Klebsormidium nitens</name>
    <name type="common">Green alga</name>
    <name type="synonym">Ulothrix nitens</name>
    <dbReference type="NCBI Taxonomy" id="105231"/>
    <lineage>
        <taxon>Eukaryota</taxon>
        <taxon>Viridiplantae</taxon>
        <taxon>Streptophyta</taxon>
        <taxon>Klebsormidiophyceae</taxon>
        <taxon>Klebsormidiales</taxon>
        <taxon>Klebsormidiaceae</taxon>
        <taxon>Klebsormidium</taxon>
    </lineage>
</organism>
<evidence type="ECO:0000256" key="1">
    <source>
        <dbReference type="SAM" id="MobiDB-lite"/>
    </source>
</evidence>
<accession>A0A0U9HI71</accession>
<reference evidence="2 3" key="1">
    <citation type="journal article" date="2014" name="Nat. Commun.">
        <title>Klebsormidium flaccidum genome reveals primary factors for plant terrestrial adaptation.</title>
        <authorList>
            <person name="Hori K."/>
            <person name="Maruyama F."/>
            <person name="Fujisawa T."/>
            <person name="Togashi T."/>
            <person name="Yamamoto N."/>
            <person name="Seo M."/>
            <person name="Sato S."/>
            <person name="Yamada T."/>
            <person name="Mori H."/>
            <person name="Tajima N."/>
            <person name="Moriyama T."/>
            <person name="Ikeuchi M."/>
            <person name="Watanabe M."/>
            <person name="Wada H."/>
            <person name="Kobayashi K."/>
            <person name="Saito M."/>
            <person name="Masuda T."/>
            <person name="Sasaki-Sekimoto Y."/>
            <person name="Mashiguchi K."/>
            <person name="Awai K."/>
            <person name="Shimojima M."/>
            <person name="Masuda S."/>
            <person name="Iwai M."/>
            <person name="Nobusawa T."/>
            <person name="Narise T."/>
            <person name="Kondo S."/>
            <person name="Saito H."/>
            <person name="Sato R."/>
            <person name="Murakawa M."/>
            <person name="Ihara Y."/>
            <person name="Oshima-Yamada Y."/>
            <person name="Ohtaka K."/>
            <person name="Satoh M."/>
            <person name="Sonobe K."/>
            <person name="Ishii M."/>
            <person name="Ohtani R."/>
            <person name="Kanamori-Sato M."/>
            <person name="Honoki R."/>
            <person name="Miyazaki D."/>
            <person name="Mochizuki H."/>
            <person name="Umetsu J."/>
            <person name="Higashi K."/>
            <person name="Shibata D."/>
            <person name="Kamiya Y."/>
            <person name="Sato N."/>
            <person name="Nakamura Y."/>
            <person name="Tabata S."/>
            <person name="Ida S."/>
            <person name="Kurokawa K."/>
            <person name="Ohta H."/>
        </authorList>
    </citation>
    <scope>NUCLEOTIDE SEQUENCE [LARGE SCALE GENOMIC DNA]</scope>
    <source>
        <strain evidence="2 3">NIES-2285</strain>
    </source>
</reference>
<proteinExistence type="predicted"/>
<keyword evidence="3" id="KW-1185">Reference proteome</keyword>
<feature type="region of interest" description="Disordered" evidence="1">
    <location>
        <begin position="86"/>
        <end position="107"/>
    </location>
</feature>
<name>A0A0U9HI71_KLENI</name>
<dbReference type="Proteomes" id="UP000054558">
    <property type="component" value="Unassembled WGS sequence"/>
</dbReference>
<evidence type="ECO:0000313" key="2">
    <source>
        <dbReference type="EMBL" id="GAQ80434.1"/>
    </source>
</evidence>
<evidence type="ECO:0000313" key="3">
    <source>
        <dbReference type="Proteomes" id="UP000054558"/>
    </source>
</evidence>
<sequence length="134" mass="14965">MGMLEGLYHREYVEGADDDYQTSTLTSPDCNLNRFGQASDDGGDAFALGGTSSSVDNRRLHKLDSVRTKAFLTSSPVACLQMNRPKQLRRNRGGTERGAWQRKKPGARFTRKWLQHGREERNRGAGRLNGAPLI</sequence>
<dbReference type="OrthoDB" id="2012063at2759"/>